<dbReference type="AlphaFoldDB" id="A0A916NHW3"/>
<sequence length="59" mass="7059">MDNWWVNALWSVTPTVLIGLLFAVVLRFILRADRNERRIYREMEAKERERLGLPARDDS</sequence>
<gene>
    <name evidence="2" type="ORF">LEUCIP111803_02021</name>
</gene>
<dbReference type="Proteomes" id="UP000693892">
    <property type="component" value="Unassembled WGS sequence"/>
</dbReference>
<dbReference type="EMBL" id="CAJVAP010000025">
    <property type="protein sequence ID" value="CAG7616754.1"/>
    <property type="molecule type" value="Genomic_DNA"/>
</dbReference>
<evidence type="ECO:0000256" key="1">
    <source>
        <dbReference type="SAM" id="Phobius"/>
    </source>
</evidence>
<reference evidence="2" key="1">
    <citation type="submission" date="2021-06" db="EMBL/GenBank/DDBJ databases">
        <authorList>
            <person name="Criscuolo A."/>
        </authorList>
    </citation>
    <scope>NUCLEOTIDE SEQUENCE</scope>
    <source>
        <strain evidence="2">CIP111803</strain>
    </source>
</reference>
<accession>A0A916NHW3</accession>
<evidence type="ECO:0000313" key="2">
    <source>
        <dbReference type="EMBL" id="CAG7616754.1"/>
    </source>
</evidence>
<protein>
    <submittedName>
        <fullName evidence="2">Uncharacterized protein</fullName>
    </submittedName>
</protein>
<keyword evidence="3" id="KW-1185">Reference proteome</keyword>
<dbReference type="RefSeq" id="WP_218115957.1">
    <property type="nucleotide sequence ID" value="NZ_CAJVAP010000025.1"/>
</dbReference>
<keyword evidence="1" id="KW-0812">Transmembrane</keyword>
<keyword evidence="1" id="KW-0472">Membrane</keyword>
<organism evidence="2 3">
    <name type="scientific">Leucobacter soli</name>
    <dbReference type="NCBI Taxonomy" id="2812850"/>
    <lineage>
        <taxon>Bacteria</taxon>
        <taxon>Bacillati</taxon>
        <taxon>Actinomycetota</taxon>
        <taxon>Actinomycetes</taxon>
        <taxon>Micrococcales</taxon>
        <taxon>Microbacteriaceae</taxon>
        <taxon>Leucobacter</taxon>
    </lineage>
</organism>
<evidence type="ECO:0000313" key="3">
    <source>
        <dbReference type="Proteomes" id="UP000693892"/>
    </source>
</evidence>
<proteinExistence type="predicted"/>
<feature type="transmembrane region" description="Helical" evidence="1">
    <location>
        <begin position="12"/>
        <end position="30"/>
    </location>
</feature>
<keyword evidence="1" id="KW-1133">Transmembrane helix</keyword>
<comment type="caution">
    <text evidence="2">The sequence shown here is derived from an EMBL/GenBank/DDBJ whole genome shotgun (WGS) entry which is preliminary data.</text>
</comment>
<name>A0A916NHW3_9MICO</name>